<feature type="transmembrane region" description="Helical" evidence="1">
    <location>
        <begin position="47"/>
        <end position="64"/>
    </location>
</feature>
<evidence type="ECO:0000313" key="3">
    <source>
        <dbReference type="Proteomes" id="UP000177869"/>
    </source>
</evidence>
<dbReference type="AlphaFoldDB" id="A0A1F6UTX3"/>
<dbReference type="STRING" id="1801732.A2814_00065"/>
<proteinExistence type="predicted"/>
<sequence length="102" mass="11631">MEEQEKSNQKRFSEERCLITLILIFVALIISFSVFIFGFSGFPIKDYLMIFSAGIIGSALRAKFLGKDGVNKTIKDLRSAYYFIYPIVIFATSFIILSTFYG</sequence>
<name>A0A1F6UTX3_9BACT</name>
<dbReference type="Proteomes" id="UP000177869">
    <property type="component" value="Unassembled WGS sequence"/>
</dbReference>
<keyword evidence="1" id="KW-1133">Transmembrane helix</keyword>
<comment type="caution">
    <text evidence="2">The sequence shown here is derived from an EMBL/GenBank/DDBJ whole genome shotgun (WGS) entry which is preliminary data.</text>
</comment>
<organism evidence="2 3">
    <name type="scientific">Candidatus Nomurabacteria bacterium RIFCSPHIGHO2_01_FULL_38_19</name>
    <dbReference type="NCBI Taxonomy" id="1801732"/>
    <lineage>
        <taxon>Bacteria</taxon>
        <taxon>Candidatus Nomuraibacteriota</taxon>
    </lineage>
</organism>
<dbReference type="EMBL" id="MFTI01000014">
    <property type="protein sequence ID" value="OGI60778.1"/>
    <property type="molecule type" value="Genomic_DNA"/>
</dbReference>
<evidence type="ECO:0000313" key="2">
    <source>
        <dbReference type="EMBL" id="OGI60778.1"/>
    </source>
</evidence>
<gene>
    <name evidence="2" type="ORF">A2814_00065</name>
</gene>
<protein>
    <submittedName>
        <fullName evidence="2">Uncharacterized protein</fullName>
    </submittedName>
</protein>
<keyword evidence="1" id="KW-0812">Transmembrane</keyword>
<feature type="transmembrane region" description="Helical" evidence="1">
    <location>
        <begin position="21"/>
        <end position="41"/>
    </location>
</feature>
<feature type="transmembrane region" description="Helical" evidence="1">
    <location>
        <begin position="80"/>
        <end position="101"/>
    </location>
</feature>
<evidence type="ECO:0000256" key="1">
    <source>
        <dbReference type="SAM" id="Phobius"/>
    </source>
</evidence>
<accession>A0A1F6UTX3</accession>
<reference evidence="2 3" key="1">
    <citation type="journal article" date="2016" name="Nat. Commun.">
        <title>Thousands of microbial genomes shed light on interconnected biogeochemical processes in an aquifer system.</title>
        <authorList>
            <person name="Anantharaman K."/>
            <person name="Brown C.T."/>
            <person name="Hug L.A."/>
            <person name="Sharon I."/>
            <person name="Castelle C.J."/>
            <person name="Probst A.J."/>
            <person name="Thomas B.C."/>
            <person name="Singh A."/>
            <person name="Wilkins M.J."/>
            <person name="Karaoz U."/>
            <person name="Brodie E.L."/>
            <person name="Williams K.H."/>
            <person name="Hubbard S.S."/>
            <person name="Banfield J.F."/>
        </authorList>
    </citation>
    <scope>NUCLEOTIDE SEQUENCE [LARGE SCALE GENOMIC DNA]</scope>
</reference>
<keyword evidence="1" id="KW-0472">Membrane</keyword>